<dbReference type="EMBL" id="JBBDHD010000002">
    <property type="protein sequence ID" value="MFH7593704.1"/>
    <property type="molecule type" value="Genomic_DNA"/>
</dbReference>
<evidence type="ECO:0000256" key="7">
    <source>
        <dbReference type="ARBA" id="ARBA00022967"/>
    </source>
</evidence>
<evidence type="ECO:0000256" key="8">
    <source>
        <dbReference type="ARBA" id="ARBA00022989"/>
    </source>
</evidence>
<dbReference type="PIRSF" id="PIRSF017385">
    <property type="entry name" value="CtaF"/>
    <property type="match status" value="1"/>
</dbReference>
<feature type="transmembrane region" description="Helical" evidence="13">
    <location>
        <begin position="31"/>
        <end position="50"/>
    </location>
</feature>
<keyword evidence="15" id="KW-1185">Reference proteome</keyword>
<proteinExistence type="inferred from homology"/>
<gene>
    <name evidence="14" type="ORF">WDV06_01180</name>
</gene>
<dbReference type="Pfam" id="PF12270">
    <property type="entry name" value="Cyt_c_ox_IV"/>
    <property type="match status" value="1"/>
</dbReference>
<evidence type="ECO:0000256" key="6">
    <source>
        <dbReference type="ARBA" id="ARBA00022692"/>
    </source>
</evidence>
<keyword evidence="7" id="KW-1278">Translocase</keyword>
<evidence type="ECO:0000256" key="10">
    <source>
        <dbReference type="ARBA" id="ARBA00031366"/>
    </source>
</evidence>
<evidence type="ECO:0000256" key="9">
    <source>
        <dbReference type="ARBA" id="ARBA00023136"/>
    </source>
</evidence>
<comment type="function">
    <text evidence="1">Part of cytochrome c oxidase, its function is unknown.</text>
</comment>
<name>A0ABW7P5V0_9ACTN</name>
<dbReference type="Gene3D" id="1.10.287.70">
    <property type="match status" value="1"/>
</dbReference>
<comment type="similarity">
    <text evidence="3">Belongs to the cytochrome c oxidase bacterial subunit CtaF family.</text>
</comment>
<evidence type="ECO:0000313" key="14">
    <source>
        <dbReference type="EMBL" id="MFH7593704.1"/>
    </source>
</evidence>
<sequence>MKAEAWLFTGTALFFAATTVVYRWFSADPAGSSALCVSFVMSGLVAAFLWRQHRRGGERPEDRGDAEVREVSGRRLFFPDRSFHPVLTAAGTALMGLGVVQGLWLFLIGLGVLAPGILGFAFQNLDHAE</sequence>
<dbReference type="Proteomes" id="UP001610631">
    <property type="component" value="Unassembled WGS sequence"/>
</dbReference>
<evidence type="ECO:0000256" key="1">
    <source>
        <dbReference type="ARBA" id="ARBA00002536"/>
    </source>
</evidence>
<dbReference type="EC" id="7.1.1.9" evidence="4"/>
<keyword evidence="6 13" id="KW-0812">Transmembrane</keyword>
<evidence type="ECO:0000256" key="4">
    <source>
        <dbReference type="ARBA" id="ARBA00012949"/>
    </source>
</evidence>
<comment type="subcellular location">
    <subcellularLocation>
        <location evidence="2">Cell membrane</location>
        <topology evidence="2">Multi-pass membrane protein</topology>
    </subcellularLocation>
</comment>
<evidence type="ECO:0000256" key="2">
    <source>
        <dbReference type="ARBA" id="ARBA00004651"/>
    </source>
</evidence>
<evidence type="ECO:0000256" key="13">
    <source>
        <dbReference type="SAM" id="Phobius"/>
    </source>
</evidence>
<evidence type="ECO:0000256" key="3">
    <source>
        <dbReference type="ARBA" id="ARBA00006870"/>
    </source>
</evidence>
<keyword evidence="8 13" id="KW-1133">Transmembrane helix</keyword>
<feature type="transmembrane region" description="Helical" evidence="13">
    <location>
        <begin position="5"/>
        <end position="25"/>
    </location>
</feature>
<reference evidence="14 15" key="1">
    <citation type="submission" date="2024-03" db="EMBL/GenBank/DDBJ databases">
        <title>Whole genome sequencing of Streptomyces racemochromogenes, to identify antimicrobial biosynthetic gene clusters.</title>
        <authorList>
            <person name="Suryawanshi P."/>
            <person name="Krishnaraj P.U."/>
            <person name="Arun Y.P."/>
            <person name="Suryawanshi M.P."/>
            <person name="Rakshit O."/>
        </authorList>
    </citation>
    <scope>NUCLEOTIDE SEQUENCE [LARGE SCALE GENOMIC DNA]</scope>
    <source>
        <strain evidence="14 15">AUDT626</strain>
    </source>
</reference>
<dbReference type="RefSeq" id="WP_395507669.1">
    <property type="nucleotide sequence ID" value="NZ_JBBDHD010000002.1"/>
</dbReference>
<dbReference type="InterPro" id="IPR021050">
    <property type="entry name" value="Cyt_c_oxidase_su4_actinobac"/>
</dbReference>
<accession>A0ABW7P5V0</accession>
<evidence type="ECO:0000256" key="11">
    <source>
        <dbReference type="ARBA" id="ARBA00031401"/>
    </source>
</evidence>
<comment type="catalytic activity">
    <reaction evidence="12">
        <text>4 Fe(II)-[cytochrome c] + O2 + 8 H(+)(in) = 4 Fe(III)-[cytochrome c] + 2 H2O + 4 H(+)(out)</text>
        <dbReference type="Rhea" id="RHEA:11436"/>
        <dbReference type="Rhea" id="RHEA-COMP:10350"/>
        <dbReference type="Rhea" id="RHEA-COMP:14399"/>
        <dbReference type="ChEBI" id="CHEBI:15377"/>
        <dbReference type="ChEBI" id="CHEBI:15378"/>
        <dbReference type="ChEBI" id="CHEBI:15379"/>
        <dbReference type="ChEBI" id="CHEBI:29033"/>
        <dbReference type="ChEBI" id="CHEBI:29034"/>
        <dbReference type="EC" id="7.1.1.9"/>
    </reaction>
</comment>
<evidence type="ECO:0000313" key="15">
    <source>
        <dbReference type="Proteomes" id="UP001610631"/>
    </source>
</evidence>
<keyword evidence="9 13" id="KW-0472">Membrane</keyword>
<feature type="transmembrane region" description="Helical" evidence="13">
    <location>
        <begin position="103"/>
        <end position="122"/>
    </location>
</feature>
<comment type="caution">
    <text evidence="14">The sequence shown here is derived from an EMBL/GenBank/DDBJ whole genome shotgun (WGS) entry which is preliminary data.</text>
</comment>
<keyword evidence="5" id="KW-1003">Cell membrane</keyword>
<protein>
    <recommendedName>
        <fullName evidence="4">cytochrome-c oxidase</fullName>
        <ecNumber evidence="4">7.1.1.9</ecNumber>
    </recommendedName>
    <alternativeName>
        <fullName evidence="11">Cytochrome aa3 subunit 4</fullName>
    </alternativeName>
    <alternativeName>
        <fullName evidence="10">Cytochrome c oxidase polypeptide IV</fullName>
    </alternativeName>
</protein>
<organism evidence="14 15">
    <name type="scientific">Streptomyces racemochromogenes</name>
    <dbReference type="NCBI Taxonomy" id="67353"/>
    <lineage>
        <taxon>Bacteria</taxon>
        <taxon>Bacillati</taxon>
        <taxon>Actinomycetota</taxon>
        <taxon>Actinomycetes</taxon>
        <taxon>Kitasatosporales</taxon>
        <taxon>Streptomycetaceae</taxon>
        <taxon>Streptomyces</taxon>
    </lineage>
</organism>
<evidence type="ECO:0000256" key="5">
    <source>
        <dbReference type="ARBA" id="ARBA00022475"/>
    </source>
</evidence>
<evidence type="ECO:0000256" key="12">
    <source>
        <dbReference type="ARBA" id="ARBA00047816"/>
    </source>
</evidence>